<sequence>MNKRKVRYKNGEWQDFWFKGKRNPCGCGSNIFHEELLINGKVIGVCNACNEDIYEFNYTKEEIKKIEWKDKHSISFLK</sequence>
<name>A0A0D1AEL3_CLOBO</name>
<dbReference type="PATRIC" id="fig|1379739.3.peg.84"/>
<keyword evidence="1" id="KW-0614">Plasmid</keyword>
<dbReference type="EMBL" id="JXSU01000010">
    <property type="protein sequence ID" value="KIS21599.1"/>
    <property type="molecule type" value="Genomic_DNA"/>
</dbReference>
<protein>
    <submittedName>
        <fullName evidence="1">Uncharacterized protein</fullName>
    </submittedName>
</protein>
<proteinExistence type="predicted"/>
<geneLocation type="plasmid" evidence="1">
    <name>p_B2_450</name>
</geneLocation>
<dbReference type="Proteomes" id="UP000032250">
    <property type="component" value="Unassembled WGS sequence"/>
</dbReference>
<evidence type="ECO:0000313" key="2">
    <source>
        <dbReference type="Proteomes" id="UP000032250"/>
    </source>
</evidence>
<gene>
    <name evidence="1" type="ORF">N495_19535</name>
</gene>
<comment type="caution">
    <text evidence="1">The sequence shown here is derived from an EMBL/GenBank/DDBJ whole genome shotgun (WGS) entry which is preliminary data.</text>
</comment>
<accession>A0A0D1AEL3</accession>
<dbReference type="RefSeq" id="WP_043032690.1">
    <property type="nucleotide sequence ID" value="NZ_JXSU01000010.1"/>
</dbReference>
<dbReference type="HOGENOM" id="CLU_2841958_0_0_9"/>
<organism evidence="1 2">
    <name type="scientific">Clostridium botulinum B2 450</name>
    <dbReference type="NCBI Taxonomy" id="1379739"/>
    <lineage>
        <taxon>Bacteria</taxon>
        <taxon>Bacillati</taxon>
        <taxon>Bacillota</taxon>
        <taxon>Clostridia</taxon>
        <taxon>Eubacteriales</taxon>
        <taxon>Clostridiaceae</taxon>
        <taxon>Clostridium</taxon>
    </lineage>
</organism>
<dbReference type="AlphaFoldDB" id="A0A0D1AEL3"/>
<evidence type="ECO:0000313" key="1">
    <source>
        <dbReference type="EMBL" id="KIS21599.1"/>
    </source>
</evidence>
<reference evidence="1 2" key="1">
    <citation type="submission" date="2014-06" db="EMBL/GenBank/DDBJ databases">
        <title>Genome characterization of distinct group I Clostridium botulinum lineages.</title>
        <authorList>
            <person name="Giordani F."/>
            <person name="Anselmo A."/>
            <person name="Fillo S."/>
            <person name="Palozzi A.M."/>
            <person name="Fortunato A."/>
            <person name="Gentile B."/>
            <person name="Ciammaruconi A."/>
            <person name="Anniballi F."/>
            <person name="De Medici D."/>
            <person name="Lista F."/>
        </authorList>
    </citation>
    <scope>NUCLEOTIDE SEQUENCE [LARGE SCALE GENOMIC DNA]</scope>
    <source>
        <strain evidence="1 2">B2 450</strain>
        <plasmid evidence="1">p_B2_450</plasmid>
    </source>
</reference>